<dbReference type="FunFam" id="3.40.50.620:FF:000021">
    <property type="entry name" value="Riboflavin biosynthesis protein"/>
    <property type="match status" value="1"/>
</dbReference>
<sequence>MNIWHGMDEIPEHVDSAVVTIGVFDGVHRGHQELISAAVSTARATGQQSVLVTFDPHPVSVFLPERAPLALGTFDQRMSVVDKMGIDNVMVIDFTKEMAGWSPQEYVDRLLVGKLHANHVIIGENFTFGKNAVGTPDVMRQLCQPYGISVDVVELLHDRQCESDLPAHDHTLICSTAIRKFLATGDVASARWALGRPFSVYGPIVRGAGRGGKELGFPTANQYFPDNLALPADGVYAGWLVVEGANSPVDGNIVPGTAYAAAISVGTNPTFGDDERSVESFVLDRDADLYGFSATVHFVARIRAMEKYDSLDDLLAAISRDVENVRDVLARDLASQDAGESGGSGSGVGDHATVAEEFFLQPDPHNG</sequence>
<dbReference type="SUPFAM" id="SSF52374">
    <property type="entry name" value="Nucleotidylyl transferase"/>
    <property type="match status" value="1"/>
</dbReference>
<dbReference type="InterPro" id="IPR002606">
    <property type="entry name" value="Riboflavin_kinase_bac"/>
</dbReference>
<accession>A0AAP4BRW0</accession>
<dbReference type="EC" id="2.7.1.26" evidence="5"/>
<dbReference type="Gene3D" id="2.40.30.30">
    <property type="entry name" value="Riboflavin kinase-like"/>
    <property type="match status" value="1"/>
</dbReference>
<comment type="similarity">
    <text evidence="4">Belongs to the RibF family.</text>
</comment>
<name>A0AAP4BRW0_9CORY</name>
<evidence type="ECO:0000313" key="22">
    <source>
        <dbReference type="EMBL" id="MDK4325280.1"/>
    </source>
</evidence>
<dbReference type="AlphaFoldDB" id="A0AAP4BRW0"/>
<evidence type="ECO:0000256" key="16">
    <source>
        <dbReference type="ARBA" id="ARBA00023268"/>
    </source>
</evidence>
<comment type="catalytic activity">
    <reaction evidence="19">
        <text>FMN + ATP + H(+) = FAD + diphosphate</text>
        <dbReference type="Rhea" id="RHEA:17237"/>
        <dbReference type="ChEBI" id="CHEBI:15378"/>
        <dbReference type="ChEBI" id="CHEBI:30616"/>
        <dbReference type="ChEBI" id="CHEBI:33019"/>
        <dbReference type="ChEBI" id="CHEBI:57692"/>
        <dbReference type="ChEBI" id="CHEBI:58210"/>
        <dbReference type="EC" id="2.7.7.2"/>
    </reaction>
</comment>
<dbReference type="SMART" id="SM00904">
    <property type="entry name" value="Flavokinase"/>
    <property type="match status" value="1"/>
</dbReference>
<protein>
    <recommendedName>
        <fullName evidence="7">Bifunctional riboflavin kinase/FMN adenylyltransferase</fullName>
        <ecNumber evidence="5">2.7.1.26</ecNumber>
        <ecNumber evidence="6">2.7.7.2</ecNumber>
    </recommendedName>
    <alternativeName>
        <fullName evidence="17">Riboflavin biosynthesis protein RibF</fullName>
    </alternativeName>
</protein>
<evidence type="ECO:0000256" key="11">
    <source>
        <dbReference type="ARBA" id="ARBA00022695"/>
    </source>
</evidence>
<evidence type="ECO:0000256" key="7">
    <source>
        <dbReference type="ARBA" id="ARBA00018483"/>
    </source>
</evidence>
<dbReference type="GO" id="GO:0009231">
    <property type="term" value="P:riboflavin biosynthetic process"/>
    <property type="evidence" value="ECO:0007669"/>
    <property type="project" value="InterPro"/>
</dbReference>
<evidence type="ECO:0000256" key="4">
    <source>
        <dbReference type="ARBA" id="ARBA00010214"/>
    </source>
</evidence>
<evidence type="ECO:0000256" key="13">
    <source>
        <dbReference type="ARBA" id="ARBA00022777"/>
    </source>
</evidence>
<dbReference type="FunFam" id="2.40.30.30:FF:000003">
    <property type="entry name" value="Riboflavin biosynthesis protein"/>
    <property type="match status" value="1"/>
</dbReference>
<dbReference type="GO" id="GO:0009398">
    <property type="term" value="P:FMN biosynthetic process"/>
    <property type="evidence" value="ECO:0007669"/>
    <property type="project" value="TreeGrafter"/>
</dbReference>
<dbReference type="GO" id="GO:0003919">
    <property type="term" value="F:FMN adenylyltransferase activity"/>
    <property type="evidence" value="ECO:0007669"/>
    <property type="project" value="UniProtKB-EC"/>
</dbReference>
<evidence type="ECO:0000256" key="6">
    <source>
        <dbReference type="ARBA" id="ARBA00012393"/>
    </source>
</evidence>
<dbReference type="Pfam" id="PF01687">
    <property type="entry name" value="Flavokinase"/>
    <property type="match status" value="1"/>
</dbReference>
<dbReference type="EMBL" id="JASNVP010000002">
    <property type="protein sequence ID" value="MDK4325280.1"/>
    <property type="molecule type" value="Genomic_DNA"/>
</dbReference>
<gene>
    <name evidence="22" type="ORF">QPX54_01940</name>
</gene>
<dbReference type="InterPro" id="IPR015864">
    <property type="entry name" value="FAD_synthase"/>
</dbReference>
<dbReference type="InterPro" id="IPR023468">
    <property type="entry name" value="Riboflavin_kinase"/>
</dbReference>
<keyword evidence="14" id="KW-0274">FAD</keyword>
<evidence type="ECO:0000256" key="2">
    <source>
        <dbReference type="ARBA" id="ARBA00004726"/>
    </source>
</evidence>
<keyword evidence="10 22" id="KW-0808">Transferase</keyword>
<comment type="function">
    <text evidence="1">Catalyzes the phosphorylation of riboflavin to FMN followed by the adenylation of FMN to FAD.</text>
</comment>
<evidence type="ECO:0000313" key="23">
    <source>
        <dbReference type="Proteomes" id="UP001226160"/>
    </source>
</evidence>
<dbReference type="InterPro" id="IPR014729">
    <property type="entry name" value="Rossmann-like_a/b/a_fold"/>
</dbReference>
<keyword evidence="16" id="KW-0511">Multifunctional enzyme</keyword>
<dbReference type="InterPro" id="IPR023465">
    <property type="entry name" value="Riboflavin_kinase_dom_sf"/>
</dbReference>
<evidence type="ECO:0000256" key="18">
    <source>
        <dbReference type="ARBA" id="ARBA00047880"/>
    </source>
</evidence>
<evidence type="ECO:0000256" key="9">
    <source>
        <dbReference type="ARBA" id="ARBA00022643"/>
    </source>
</evidence>
<keyword evidence="8" id="KW-0285">Flavoprotein</keyword>
<evidence type="ECO:0000256" key="15">
    <source>
        <dbReference type="ARBA" id="ARBA00022840"/>
    </source>
</evidence>
<evidence type="ECO:0000256" key="12">
    <source>
        <dbReference type="ARBA" id="ARBA00022741"/>
    </source>
</evidence>
<evidence type="ECO:0000256" key="14">
    <source>
        <dbReference type="ARBA" id="ARBA00022827"/>
    </source>
</evidence>
<dbReference type="PANTHER" id="PTHR22749:SF6">
    <property type="entry name" value="RIBOFLAVIN KINASE"/>
    <property type="match status" value="1"/>
</dbReference>
<keyword evidence="12" id="KW-0547">Nucleotide-binding</keyword>
<evidence type="ECO:0000256" key="1">
    <source>
        <dbReference type="ARBA" id="ARBA00002121"/>
    </source>
</evidence>
<dbReference type="SUPFAM" id="SSF82114">
    <property type="entry name" value="Riboflavin kinase-like"/>
    <property type="match status" value="1"/>
</dbReference>
<evidence type="ECO:0000256" key="5">
    <source>
        <dbReference type="ARBA" id="ARBA00012105"/>
    </source>
</evidence>
<dbReference type="GO" id="GO:0008531">
    <property type="term" value="F:riboflavin kinase activity"/>
    <property type="evidence" value="ECO:0007669"/>
    <property type="project" value="UniProtKB-EC"/>
</dbReference>
<dbReference type="CDD" id="cd02064">
    <property type="entry name" value="FAD_synthetase_N"/>
    <property type="match status" value="1"/>
</dbReference>
<evidence type="ECO:0000259" key="21">
    <source>
        <dbReference type="SMART" id="SM00904"/>
    </source>
</evidence>
<reference evidence="22" key="1">
    <citation type="submission" date="2023-05" db="EMBL/GenBank/DDBJ databases">
        <title>Metabolic capabilities are highly conserved among human nasal-associated Corynebacterium species in pangenomic analyses.</title>
        <authorList>
            <person name="Tran T.H."/>
            <person name="Roberts A.Q."/>
            <person name="Escapa I.F."/>
            <person name="Gao W."/>
            <person name="Conlan S."/>
            <person name="Kong H."/>
            <person name="Segre J.A."/>
            <person name="Kelly M.S."/>
            <person name="Lemon K.P."/>
        </authorList>
    </citation>
    <scope>NUCLEOTIDE SEQUENCE</scope>
    <source>
        <strain evidence="22">KPL2654</strain>
    </source>
</reference>
<dbReference type="Pfam" id="PF06574">
    <property type="entry name" value="FAD_syn"/>
    <property type="match status" value="1"/>
</dbReference>
<comment type="pathway">
    <text evidence="3">Cofactor biosynthesis; FMN biosynthesis; FMN from riboflavin (ATP route): step 1/1.</text>
</comment>
<dbReference type="RefSeq" id="WP_261792520.1">
    <property type="nucleotide sequence ID" value="NZ_CABIYR010000002.1"/>
</dbReference>
<evidence type="ECO:0000256" key="19">
    <source>
        <dbReference type="ARBA" id="ARBA00049494"/>
    </source>
</evidence>
<comment type="pathway">
    <text evidence="2">Cofactor biosynthesis; FAD biosynthesis; FAD from FMN: step 1/1.</text>
</comment>
<evidence type="ECO:0000256" key="20">
    <source>
        <dbReference type="SAM" id="MobiDB-lite"/>
    </source>
</evidence>
<keyword evidence="11 22" id="KW-0548">Nucleotidyltransferase</keyword>
<dbReference type="Gene3D" id="3.40.50.620">
    <property type="entry name" value="HUPs"/>
    <property type="match status" value="1"/>
</dbReference>
<dbReference type="NCBIfam" id="NF004160">
    <property type="entry name" value="PRK05627.1-3"/>
    <property type="match status" value="1"/>
</dbReference>
<keyword evidence="13 22" id="KW-0418">Kinase</keyword>
<feature type="region of interest" description="Disordered" evidence="20">
    <location>
        <begin position="335"/>
        <end position="354"/>
    </location>
</feature>
<dbReference type="PANTHER" id="PTHR22749">
    <property type="entry name" value="RIBOFLAVIN KINASE/FMN ADENYLYLTRANSFERASE"/>
    <property type="match status" value="1"/>
</dbReference>
<comment type="caution">
    <text evidence="22">The sequence shown here is derived from an EMBL/GenBank/DDBJ whole genome shotgun (WGS) entry which is preliminary data.</text>
</comment>
<dbReference type="EC" id="2.7.7.2" evidence="6"/>
<keyword evidence="15" id="KW-0067">ATP-binding</keyword>
<evidence type="ECO:0000256" key="8">
    <source>
        <dbReference type="ARBA" id="ARBA00022630"/>
    </source>
</evidence>
<dbReference type="GO" id="GO:0005524">
    <property type="term" value="F:ATP binding"/>
    <property type="evidence" value="ECO:0007669"/>
    <property type="project" value="UniProtKB-KW"/>
</dbReference>
<evidence type="ECO:0000256" key="17">
    <source>
        <dbReference type="ARBA" id="ARBA00032176"/>
    </source>
</evidence>
<organism evidence="22 23">
    <name type="scientific">Corynebacterium propinquum</name>
    <dbReference type="NCBI Taxonomy" id="43769"/>
    <lineage>
        <taxon>Bacteria</taxon>
        <taxon>Bacillati</taxon>
        <taxon>Actinomycetota</taxon>
        <taxon>Actinomycetes</taxon>
        <taxon>Mycobacteriales</taxon>
        <taxon>Corynebacteriaceae</taxon>
        <taxon>Corynebacterium</taxon>
    </lineage>
</organism>
<feature type="domain" description="Riboflavin kinase" evidence="21">
    <location>
        <begin position="193"/>
        <end position="330"/>
    </location>
</feature>
<dbReference type="Proteomes" id="UP001226160">
    <property type="component" value="Unassembled WGS sequence"/>
</dbReference>
<comment type="catalytic activity">
    <reaction evidence="18">
        <text>riboflavin + ATP = FMN + ADP + H(+)</text>
        <dbReference type="Rhea" id="RHEA:14357"/>
        <dbReference type="ChEBI" id="CHEBI:15378"/>
        <dbReference type="ChEBI" id="CHEBI:30616"/>
        <dbReference type="ChEBI" id="CHEBI:57986"/>
        <dbReference type="ChEBI" id="CHEBI:58210"/>
        <dbReference type="ChEBI" id="CHEBI:456216"/>
        <dbReference type="EC" id="2.7.1.26"/>
    </reaction>
</comment>
<evidence type="ECO:0000256" key="3">
    <source>
        <dbReference type="ARBA" id="ARBA00005201"/>
    </source>
</evidence>
<proteinExistence type="inferred from homology"/>
<dbReference type="InterPro" id="IPR015865">
    <property type="entry name" value="Riboflavin_kinase_bac/euk"/>
</dbReference>
<evidence type="ECO:0000256" key="10">
    <source>
        <dbReference type="ARBA" id="ARBA00022679"/>
    </source>
</evidence>
<dbReference type="NCBIfam" id="TIGR00083">
    <property type="entry name" value="ribF"/>
    <property type="match status" value="1"/>
</dbReference>
<keyword evidence="9" id="KW-0288">FMN</keyword>